<evidence type="ECO:0000313" key="8">
    <source>
        <dbReference type="EMBL" id="GAA4360885.1"/>
    </source>
</evidence>
<dbReference type="PIRSF" id="PIRSF035875">
    <property type="entry name" value="RNase_BN"/>
    <property type="match status" value="1"/>
</dbReference>
<comment type="caution">
    <text evidence="8">The sequence shown here is derived from an EMBL/GenBank/DDBJ whole genome shotgun (WGS) entry which is preliminary data.</text>
</comment>
<evidence type="ECO:0000256" key="5">
    <source>
        <dbReference type="ARBA" id="ARBA00023136"/>
    </source>
</evidence>
<keyword evidence="3 7" id="KW-0812">Transmembrane</keyword>
<proteinExistence type="predicted"/>
<keyword evidence="9" id="KW-1185">Reference proteome</keyword>
<feature type="transmembrane region" description="Helical" evidence="7">
    <location>
        <begin position="170"/>
        <end position="196"/>
    </location>
</feature>
<protein>
    <submittedName>
        <fullName evidence="8">YihY/virulence factor BrkB family protein</fullName>
    </submittedName>
</protein>
<evidence type="ECO:0000256" key="1">
    <source>
        <dbReference type="ARBA" id="ARBA00004651"/>
    </source>
</evidence>
<evidence type="ECO:0000256" key="7">
    <source>
        <dbReference type="SAM" id="Phobius"/>
    </source>
</evidence>
<dbReference type="InterPro" id="IPR017039">
    <property type="entry name" value="Virul_fac_BrkB"/>
</dbReference>
<keyword evidence="4 7" id="KW-1133">Transmembrane helix</keyword>
<evidence type="ECO:0000313" key="9">
    <source>
        <dbReference type="Proteomes" id="UP001501153"/>
    </source>
</evidence>
<evidence type="ECO:0000256" key="3">
    <source>
        <dbReference type="ARBA" id="ARBA00022692"/>
    </source>
</evidence>
<comment type="subcellular location">
    <subcellularLocation>
        <location evidence="1">Cell membrane</location>
        <topology evidence="1">Multi-pass membrane protein</topology>
    </subcellularLocation>
</comment>
<feature type="region of interest" description="Disordered" evidence="6">
    <location>
        <begin position="331"/>
        <end position="350"/>
    </location>
</feature>
<evidence type="ECO:0000256" key="4">
    <source>
        <dbReference type="ARBA" id="ARBA00022989"/>
    </source>
</evidence>
<evidence type="ECO:0000256" key="2">
    <source>
        <dbReference type="ARBA" id="ARBA00022475"/>
    </source>
</evidence>
<dbReference type="PANTHER" id="PTHR30213:SF1">
    <property type="entry name" value="INNER MEMBRANE PROTEIN YHJD"/>
    <property type="match status" value="1"/>
</dbReference>
<keyword evidence="2" id="KW-1003">Cell membrane</keyword>
<name>A0ABP8IKK5_9BACT</name>
<organism evidence="8 9">
    <name type="scientific">Hymenobacter saemangeumensis</name>
    <dbReference type="NCBI Taxonomy" id="1084522"/>
    <lineage>
        <taxon>Bacteria</taxon>
        <taxon>Pseudomonadati</taxon>
        <taxon>Bacteroidota</taxon>
        <taxon>Cytophagia</taxon>
        <taxon>Cytophagales</taxon>
        <taxon>Hymenobacteraceae</taxon>
        <taxon>Hymenobacter</taxon>
    </lineage>
</organism>
<feature type="transmembrane region" description="Helical" evidence="7">
    <location>
        <begin position="247"/>
        <end position="268"/>
    </location>
</feature>
<accession>A0ABP8IKK5</accession>
<dbReference type="PANTHER" id="PTHR30213">
    <property type="entry name" value="INNER MEMBRANE PROTEIN YHJD"/>
    <property type="match status" value="1"/>
</dbReference>
<evidence type="ECO:0000256" key="6">
    <source>
        <dbReference type="SAM" id="MobiDB-lite"/>
    </source>
</evidence>
<gene>
    <name evidence="8" type="ORF">GCM10023185_27660</name>
</gene>
<dbReference type="EMBL" id="BAABGZ010000055">
    <property type="protein sequence ID" value="GAA4360885.1"/>
    <property type="molecule type" value="Genomic_DNA"/>
</dbReference>
<feature type="transmembrane region" description="Helical" evidence="7">
    <location>
        <begin position="60"/>
        <end position="83"/>
    </location>
</feature>
<keyword evidence="5 7" id="KW-0472">Membrane</keyword>
<dbReference type="Pfam" id="PF03631">
    <property type="entry name" value="Virul_fac_BrkB"/>
    <property type="match status" value="1"/>
</dbReference>
<dbReference type="Proteomes" id="UP001501153">
    <property type="component" value="Unassembled WGS sequence"/>
</dbReference>
<sequence>MQLSSCVRANTAALSPVSYIRIHHAFPMASHYNFSDILRIFKSTASEFTNNNSFRHAAALSYYTIFSLPPLLLIVITVASAVYGHEAVTGQVYGQLKGLVGAESAKFLQDSIAEFTKQQKGGIATAIGIATLIFAATTFFVTLQESINDIWNLKVKTVGMGIGQYLKQRFLSFGMILSIALLLLISFVISAVLSAFTDQLQAWFPAIGVIVIRLVDFALSLGVTTLLFALIYRFLPDAVIRWRDVGIGAFITALLFVLGKFLIAFYISKAEPGSAFGAAGSAIVLLVWVNYSSLIIFFGAEFTQEFADAYGQKVQPKAHAVRVEQREIPCDETDESRATGRPHATGRWRG</sequence>
<reference evidence="9" key="1">
    <citation type="journal article" date="2019" name="Int. J. Syst. Evol. Microbiol.">
        <title>The Global Catalogue of Microorganisms (GCM) 10K type strain sequencing project: providing services to taxonomists for standard genome sequencing and annotation.</title>
        <authorList>
            <consortium name="The Broad Institute Genomics Platform"/>
            <consortium name="The Broad Institute Genome Sequencing Center for Infectious Disease"/>
            <person name="Wu L."/>
            <person name="Ma J."/>
        </authorList>
    </citation>
    <scope>NUCLEOTIDE SEQUENCE [LARGE SCALE GENOMIC DNA]</scope>
    <source>
        <strain evidence="9">JCM 17923</strain>
    </source>
</reference>
<feature type="transmembrane region" description="Helical" evidence="7">
    <location>
        <begin position="202"/>
        <end position="235"/>
    </location>
</feature>
<feature type="transmembrane region" description="Helical" evidence="7">
    <location>
        <begin position="123"/>
        <end position="143"/>
    </location>
</feature>
<dbReference type="NCBIfam" id="TIGR00765">
    <property type="entry name" value="yihY_not_rbn"/>
    <property type="match status" value="1"/>
</dbReference>
<feature type="transmembrane region" description="Helical" evidence="7">
    <location>
        <begin position="274"/>
        <end position="298"/>
    </location>
</feature>